<comment type="caution">
    <text evidence="1">The sequence shown here is derived from an EMBL/GenBank/DDBJ whole genome shotgun (WGS) entry which is preliminary data.</text>
</comment>
<keyword evidence="2" id="KW-1185">Reference proteome</keyword>
<organism evidence="1 2">
    <name type="scientific">Caerostris darwini</name>
    <dbReference type="NCBI Taxonomy" id="1538125"/>
    <lineage>
        <taxon>Eukaryota</taxon>
        <taxon>Metazoa</taxon>
        <taxon>Ecdysozoa</taxon>
        <taxon>Arthropoda</taxon>
        <taxon>Chelicerata</taxon>
        <taxon>Arachnida</taxon>
        <taxon>Araneae</taxon>
        <taxon>Araneomorphae</taxon>
        <taxon>Entelegynae</taxon>
        <taxon>Araneoidea</taxon>
        <taxon>Araneidae</taxon>
        <taxon>Caerostris</taxon>
    </lineage>
</organism>
<reference evidence="1 2" key="1">
    <citation type="submission" date="2021-06" db="EMBL/GenBank/DDBJ databases">
        <title>Caerostris darwini draft genome.</title>
        <authorList>
            <person name="Kono N."/>
            <person name="Arakawa K."/>
        </authorList>
    </citation>
    <scope>NUCLEOTIDE SEQUENCE [LARGE SCALE GENOMIC DNA]</scope>
</reference>
<protein>
    <submittedName>
        <fullName evidence="1">Uncharacterized protein</fullName>
    </submittedName>
</protein>
<accession>A0AAV4R1V5</accession>
<proteinExistence type="predicted"/>
<dbReference type="AlphaFoldDB" id="A0AAV4R1V5"/>
<dbReference type="EMBL" id="BPLQ01005569">
    <property type="protein sequence ID" value="GIY15690.1"/>
    <property type="molecule type" value="Genomic_DNA"/>
</dbReference>
<evidence type="ECO:0000313" key="1">
    <source>
        <dbReference type="EMBL" id="GIY15690.1"/>
    </source>
</evidence>
<sequence length="92" mass="10435">MSHRCACKTARNIRNKSKLPMNPEGISALKSPLAETWRMAELTCTDVPQSPTGAWLLDCHESDLLVSWTRRSNNNVLKNMRFIALAFFIECP</sequence>
<dbReference type="Proteomes" id="UP001054837">
    <property type="component" value="Unassembled WGS sequence"/>
</dbReference>
<name>A0AAV4R1V5_9ARAC</name>
<evidence type="ECO:0000313" key="2">
    <source>
        <dbReference type="Proteomes" id="UP001054837"/>
    </source>
</evidence>
<gene>
    <name evidence="1" type="ORF">CDAR_609791</name>
</gene>